<keyword evidence="3" id="KW-1185">Reference proteome</keyword>
<protein>
    <submittedName>
        <fullName evidence="2">Uncharacterized protein</fullName>
    </submittedName>
</protein>
<gene>
    <name evidence="2" type="ORF">BCM14_2593</name>
</gene>
<accession>A0A2T0XD61</accession>
<sequence>MKSHLPYTTPDKTVDISAQPSSVEKDEPLDYAREFWWSPMHDARDSLNIREYSFLDIYVMSGFGC</sequence>
<dbReference type="AlphaFoldDB" id="A0A2T0XD61"/>
<evidence type="ECO:0000313" key="2">
    <source>
        <dbReference type="EMBL" id="PRY96837.1"/>
    </source>
</evidence>
<comment type="caution">
    <text evidence="2">The sequence shown here is derived from an EMBL/GenBank/DDBJ whole genome shotgun (WGS) entry which is preliminary data.</text>
</comment>
<dbReference type="EMBL" id="PVTV01000016">
    <property type="protein sequence ID" value="PRY96837.1"/>
    <property type="molecule type" value="Genomic_DNA"/>
</dbReference>
<evidence type="ECO:0000313" key="3">
    <source>
        <dbReference type="Proteomes" id="UP000238308"/>
    </source>
</evidence>
<name>A0A2T0XD61_9BURK</name>
<evidence type="ECO:0000256" key="1">
    <source>
        <dbReference type="SAM" id="MobiDB-lite"/>
    </source>
</evidence>
<proteinExistence type="predicted"/>
<organism evidence="2 3">
    <name type="scientific">Jezberella montanilacus</name>
    <dbReference type="NCBI Taxonomy" id="323426"/>
    <lineage>
        <taxon>Bacteria</taxon>
        <taxon>Pseudomonadati</taxon>
        <taxon>Pseudomonadota</taxon>
        <taxon>Betaproteobacteria</taxon>
        <taxon>Burkholderiales</taxon>
        <taxon>Alcaligenaceae</taxon>
        <taxon>Jezberella</taxon>
    </lineage>
</organism>
<feature type="region of interest" description="Disordered" evidence="1">
    <location>
        <begin position="1"/>
        <end position="23"/>
    </location>
</feature>
<dbReference type="Proteomes" id="UP000238308">
    <property type="component" value="Unassembled WGS sequence"/>
</dbReference>
<reference evidence="2 3" key="1">
    <citation type="submission" date="2018-03" db="EMBL/GenBank/DDBJ databases">
        <title>Genomic Encyclopedia of Type Strains, Phase III (KMG-III): the genomes of soil and plant-associated and newly described type strains.</title>
        <authorList>
            <person name="Whitman W."/>
        </authorList>
    </citation>
    <scope>NUCLEOTIDE SEQUENCE [LARGE SCALE GENOMIC DNA]</scope>
    <source>
        <strain evidence="2 3">MWH-P2sevCIIIb</strain>
    </source>
</reference>
<dbReference type="RefSeq" id="WP_259673611.1">
    <property type="nucleotide sequence ID" value="NZ_PVTV01000016.1"/>
</dbReference>